<keyword evidence="2 16" id="KW-0244">Early protein</keyword>
<dbReference type="GO" id="GO:0052170">
    <property type="term" value="P:symbiont-mediated suppression of host innate immune response"/>
    <property type="evidence" value="ECO:0007669"/>
    <property type="project" value="UniProtKB-KW"/>
</dbReference>
<evidence type="ECO:0000256" key="4">
    <source>
        <dbReference type="ARBA" id="ARBA00022581"/>
    </source>
</evidence>
<reference evidence="18" key="1">
    <citation type="journal article" date="1997" name="Virology">
        <title>A cottontail rabbit papillomavirus strain (CRPVb) with strikingly divergent E6 and E7 oncoproteins: An insight in the evolution of papillomaviruses.</title>
        <authorList>
            <person name="Salmon J."/>
            <person name="Ramoz N."/>
            <person name="Cassonnet P."/>
            <person name="Orth G."/>
            <person name="Breitburd F."/>
        </authorList>
    </citation>
    <scope>NUCLEOTIDE SEQUENCE</scope>
    <source>
        <strain evidence="18">subtype b</strain>
    </source>
</reference>
<evidence type="ECO:0000313" key="20">
    <source>
        <dbReference type="Proteomes" id="UP000170994"/>
    </source>
</evidence>
<evidence type="ECO:0000256" key="16">
    <source>
        <dbReference type="HAMAP-Rule" id="MF_04006"/>
    </source>
</evidence>
<protein>
    <recommendedName>
        <fullName evidence="16 17">Protein E6</fullName>
    </recommendedName>
</protein>
<reference evidence="19 20" key="2">
    <citation type="journal article" date="2000" name="J. Virol.">
        <title>Variation in the nucleotide sequence of cottontail rabbit papillomavirus a and b subtypes affects wart regression and malignant transformation and level of viral replication in domestic rabbits.</title>
        <authorList>
            <person name="Salmon J."/>
            <person name="Nonnenmacher M."/>
            <person name="Caze S."/>
            <person name="Flamant P."/>
            <person name="Croissant O."/>
            <person name="Orth G."/>
            <person name="Breitburd F."/>
        </authorList>
    </citation>
    <scope>NUCLEOTIDE SEQUENCE [LARGE SCALE GENOMIC DNA]</scope>
    <source>
        <strain evidence="19">Subtype b</strain>
    </source>
</reference>
<evidence type="ECO:0000313" key="19">
    <source>
        <dbReference type="EMBL" id="CAB96112.1"/>
    </source>
</evidence>
<keyword evidence="9 16" id="KW-0805">Transcription regulation</keyword>
<evidence type="ECO:0000256" key="10">
    <source>
        <dbReference type="ARBA" id="ARBA00023125"/>
    </source>
</evidence>
<keyword evidence="15 16" id="KW-1119">Modulation of host cell apoptosis by virus</keyword>
<dbReference type="EMBL" id="AJ243287">
    <property type="protein sequence ID" value="CAB96112.1"/>
    <property type="molecule type" value="Genomic_DNA"/>
</dbReference>
<dbReference type="Gene3D" id="3.30.240.40">
    <property type="entry name" value="E6 early regulatory protein"/>
    <property type="match status" value="2"/>
</dbReference>
<dbReference type="MINT" id="O57125"/>
<evidence type="ECO:0000256" key="13">
    <source>
        <dbReference type="ARBA" id="ARBA00023200"/>
    </source>
</evidence>
<keyword evidence="7 16" id="KW-0863">Zinc-finger</keyword>
<dbReference type="GO" id="GO:0006355">
    <property type="term" value="P:regulation of DNA-templated transcription"/>
    <property type="evidence" value="ECO:0007669"/>
    <property type="project" value="UniProtKB-UniRule"/>
</dbReference>
<evidence type="ECO:0000256" key="1">
    <source>
        <dbReference type="ARBA" id="ARBA00006346"/>
    </source>
</evidence>
<comment type="function">
    <text evidence="16">Plays a major role in the induction and maintenance of cellular transformation. E6 associates with host UBE3A/E6-AP ubiquitin-protein ligase and modulates its activity. Protects host keratinocytes from apoptosis by mediating the degradation of host BAK1. May also inhibit host immune response.</text>
</comment>
<dbReference type="GO" id="GO:0030430">
    <property type="term" value="C:host cell cytoplasm"/>
    <property type="evidence" value="ECO:0007669"/>
    <property type="project" value="UniProtKB-SubCell"/>
</dbReference>
<proteinExistence type="inferred from homology"/>
<dbReference type="InterPro" id="IPR001334">
    <property type="entry name" value="E6"/>
</dbReference>
<feature type="zinc finger region" evidence="16">
    <location>
        <begin position="27"/>
        <end position="63"/>
    </location>
</feature>
<keyword evidence="4 16" id="KW-0945">Host-virus interaction</keyword>
<evidence type="ECO:0000256" key="3">
    <source>
        <dbReference type="ARBA" id="ARBA00022562"/>
    </source>
</evidence>
<dbReference type="GO" id="GO:0052150">
    <property type="term" value="P:symbiont-mediated perturbation of host apoptosis"/>
    <property type="evidence" value="ECO:0007669"/>
    <property type="project" value="UniProtKB-KW"/>
</dbReference>
<dbReference type="GO" id="GO:0042025">
    <property type="term" value="C:host cell nucleus"/>
    <property type="evidence" value="ECO:0007669"/>
    <property type="project" value="UniProtKB-SubCell"/>
</dbReference>
<keyword evidence="14 16" id="KW-0899">Viral immunoevasion</keyword>
<keyword evidence="8 16" id="KW-0862">Zinc</keyword>
<comment type="caution">
    <text evidence="16">Lacks conserved residue(s) required for the propagation of feature annotation.</text>
</comment>
<dbReference type="HAMAP" id="MF_04006">
    <property type="entry name" value="HPV_E6"/>
    <property type="match status" value="1"/>
</dbReference>
<dbReference type="GO" id="GO:0006351">
    <property type="term" value="P:DNA-templated transcription"/>
    <property type="evidence" value="ECO:0007669"/>
    <property type="project" value="UniProtKB-UniRule"/>
</dbReference>
<dbReference type="InterPro" id="IPR038575">
    <property type="entry name" value="E6_sf"/>
</dbReference>
<evidence type="ECO:0000256" key="17">
    <source>
        <dbReference type="RuleBase" id="RU363123"/>
    </source>
</evidence>
<keyword evidence="3 16" id="KW-1048">Host nucleus</keyword>
<dbReference type="Pfam" id="PF00518">
    <property type="entry name" value="E6"/>
    <property type="match status" value="1"/>
</dbReference>
<evidence type="ECO:0000256" key="5">
    <source>
        <dbReference type="ARBA" id="ARBA00022632"/>
    </source>
</evidence>
<name>O57125_9PAPI</name>
<organism evidence="18">
    <name type="scientific">Kappapapillomavirus 2</name>
    <dbReference type="NCBI Taxonomy" id="10623"/>
    <lineage>
        <taxon>Viruses</taxon>
        <taxon>Monodnaviria</taxon>
        <taxon>Shotokuvirae</taxon>
        <taxon>Cossaviricota</taxon>
        <taxon>Papovaviricetes</taxon>
        <taxon>Zurhausenvirales</taxon>
        <taxon>Papillomaviridae</taxon>
        <taxon>Firstpapillomavirinae</taxon>
        <taxon>Kappapapillomavirus</taxon>
    </lineage>
</organism>
<dbReference type="GO" id="GO:0039502">
    <property type="term" value="P:symbiont-mediated suppression of host type I interferon-mediated signaling pathway"/>
    <property type="evidence" value="ECO:0007669"/>
    <property type="project" value="UniProtKB-UniRule"/>
</dbReference>
<evidence type="ECO:0000256" key="7">
    <source>
        <dbReference type="ARBA" id="ARBA00022771"/>
    </source>
</evidence>
<sequence>MENCLPRSLEKLQQILHISLEDLPLGCIFCGKLLGAAEKELFKCTGLCIVWHKGWPYGTCRNCTVLSCALDFYYHLALTATALEAEALVGQEISCWFMRCTVCGRRLTIPEKIELRARNCTLCCIDKGQYFQWRGHCSSCKLSDQGDFGGYPPSPGIAPSPGSCCGDCDVCRVPDLTNLTPVDLEELGLYPSPEGAYPDLVDLGPDVFGEEDEEGGGLFDSFEEEDLRPNLCGCFFCTRYPSGTDGTDINQGPAGAAEIALQSGSVCFCEDCINCT</sequence>
<keyword evidence="5 16" id="KW-1090">Inhibition of host innate immune response by virus</keyword>
<comment type="subcellular location">
    <subcellularLocation>
        <location evidence="16 17">Host cytoplasm</location>
    </subcellularLocation>
    <subcellularLocation>
        <location evidence="16 17">Host nucleus</location>
    </subcellularLocation>
</comment>
<evidence type="ECO:0000256" key="12">
    <source>
        <dbReference type="ARBA" id="ARBA00023163"/>
    </source>
</evidence>
<evidence type="ECO:0000256" key="9">
    <source>
        <dbReference type="ARBA" id="ARBA00023015"/>
    </source>
</evidence>
<accession>O57125</accession>
<dbReference type="Proteomes" id="UP000170994">
    <property type="component" value="Genome"/>
</dbReference>
<evidence type="ECO:0000256" key="15">
    <source>
        <dbReference type="ARBA" id="ARBA00023323"/>
    </source>
</evidence>
<dbReference type="IntAct" id="O57125">
    <property type="interactions" value="1"/>
</dbReference>
<evidence type="ECO:0000256" key="2">
    <source>
        <dbReference type="ARBA" id="ARBA00022518"/>
    </source>
</evidence>
<evidence type="ECO:0000313" key="18">
    <source>
        <dbReference type="EMBL" id="AAB91538.1"/>
    </source>
</evidence>
<dbReference type="SUPFAM" id="SSF161229">
    <property type="entry name" value="E6 C-terminal domain-like"/>
    <property type="match status" value="2"/>
</dbReference>
<comment type="similarity">
    <text evidence="1 16 17">Belongs to the papillomaviridae E6 protein family.</text>
</comment>
<comment type="subunit">
    <text evidence="16">Forms homodimers. Interacts with ubiquitin-protein ligase UBE3A/E6-AP; this interaction stimulates UBE3A ubiquitin activity. Interacts with host BAK1.</text>
</comment>
<keyword evidence="12 16" id="KW-0804">Transcription</keyword>
<evidence type="ECO:0000256" key="6">
    <source>
        <dbReference type="ARBA" id="ARBA00022723"/>
    </source>
</evidence>
<keyword evidence="13 16" id="KW-1035">Host cytoplasm</keyword>
<keyword evidence="6 16" id="KW-0479">Metal-binding</keyword>
<dbReference type="GO" id="GO:0039648">
    <property type="term" value="P:symbiont-mediated perturbation of host ubiquitin-like protein modification"/>
    <property type="evidence" value="ECO:0007669"/>
    <property type="project" value="UniProtKB-UniRule"/>
</dbReference>
<dbReference type="GO" id="GO:0008270">
    <property type="term" value="F:zinc ion binding"/>
    <property type="evidence" value="ECO:0007669"/>
    <property type="project" value="UniProtKB-KW"/>
</dbReference>
<evidence type="ECO:0000256" key="14">
    <source>
        <dbReference type="ARBA" id="ARBA00023280"/>
    </source>
</evidence>
<dbReference type="GO" id="GO:0003677">
    <property type="term" value="F:DNA binding"/>
    <property type="evidence" value="ECO:0007669"/>
    <property type="project" value="UniProtKB-UniRule"/>
</dbReference>
<evidence type="ECO:0000256" key="11">
    <source>
        <dbReference type="ARBA" id="ARBA00023159"/>
    </source>
</evidence>
<keyword evidence="11 16" id="KW-0010">Activator</keyword>
<gene>
    <name evidence="16 19" type="primary">E6</name>
</gene>
<keyword evidence="10 16" id="KW-0238">DNA-binding</keyword>
<evidence type="ECO:0000256" key="8">
    <source>
        <dbReference type="ARBA" id="ARBA00022833"/>
    </source>
</evidence>
<dbReference type="EMBL" id="U91410">
    <property type="protein sequence ID" value="AAB91538.1"/>
    <property type="molecule type" value="Genomic_DNA"/>
</dbReference>